<evidence type="ECO:0000313" key="9">
    <source>
        <dbReference type="Proteomes" id="UP000288716"/>
    </source>
</evidence>
<evidence type="ECO:0000256" key="2">
    <source>
        <dbReference type="ARBA" id="ARBA00012751"/>
    </source>
</evidence>
<dbReference type="InterPro" id="IPR004839">
    <property type="entry name" value="Aminotransferase_I/II_large"/>
</dbReference>
<evidence type="ECO:0000256" key="1">
    <source>
        <dbReference type="ARBA" id="ARBA00001933"/>
    </source>
</evidence>
<evidence type="ECO:0000256" key="5">
    <source>
        <dbReference type="ARBA" id="ARBA00022898"/>
    </source>
</evidence>
<feature type="non-terminal residue" evidence="8">
    <location>
        <position position="125"/>
    </location>
</feature>
<feature type="domain" description="Aminotransferase class I/classII large" evidence="7">
    <location>
        <begin position="1"/>
        <end position="120"/>
    </location>
</feature>
<gene>
    <name evidence="8" type="ORF">B4U80_01370</name>
</gene>
<name>A0A443Q8G8_9ACAR</name>
<dbReference type="STRING" id="299467.A0A443Q8G8"/>
<dbReference type="GO" id="GO:0030170">
    <property type="term" value="F:pyridoxal phosphate binding"/>
    <property type="evidence" value="ECO:0007669"/>
    <property type="project" value="InterPro"/>
</dbReference>
<keyword evidence="5" id="KW-0663">Pyridoxal phosphate</keyword>
<dbReference type="VEuPathDB" id="VectorBase:LDEU014607"/>
<dbReference type="EC" id="2.6.1.7" evidence="2"/>
<evidence type="ECO:0000259" key="7">
    <source>
        <dbReference type="Pfam" id="PF00155"/>
    </source>
</evidence>
<dbReference type="SUPFAM" id="SSF53383">
    <property type="entry name" value="PLP-dependent transferases"/>
    <property type="match status" value="1"/>
</dbReference>
<dbReference type="GO" id="GO:0016212">
    <property type="term" value="F:kynurenine-oxoglutarate transaminase activity"/>
    <property type="evidence" value="ECO:0007669"/>
    <property type="project" value="UniProtKB-EC"/>
</dbReference>
<dbReference type="InterPro" id="IPR015421">
    <property type="entry name" value="PyrdxlP-dep_Trfase_major"/>
</dbReference>
<dbReference type="Proteomes" id="UP000288716">
    <property type="component" value="Unassembled WGS sequence"/>
</dbReference>
<sequence length="125" mass="14375">MIILNTPQNPTGKIFTYEELNMIAKYSKKFNTLVLMDEVYEWTVFEKSEHIRMNTLSEMWERTITVGSAGKSFSANGWKIGYAYGPENLIAPMNLMHLNIATSCATPLQEALAVVYEREFERLNQ</sequence>
<protein>
    <recommendedName>
        <fullName evidence="2">kynurenine--oxoglutarate transaminase</fullName>
        <ecNumber evidence="2">2.6.1.7</ecNumber>
    </recommendedName>
</protein>
<dbReference type="GO" id="GO:0005739">
    <property type="term" value="C:mitochondrion"/>
    <property type="evidence" value="ECO:0007669"/>
    <property type="project" value="TreeGrafter"/>
</dbReference>
<evidence type="ECO:0000256" key="4">
    <source>
        <dbReference type="ARBA" id="ARBA00022679"/>
    </source>
</evidence>
<organism evidence="8 9">
    <name type="scientific">Leptotrombidium deliense</name>
    <dbReference type="NCBI Taxonomy" id="299467"/>
    <lineage>
        <taxon>Eukaryota</taxon>
        <taxon>Metazoa</taxon>
        <taxon>Ecdysozoa</taxon>
        <taxon>Arthropoda</taxon>
        <taxon>Chelicerata</taxon>
        <taxon>Arachnida</taxon>
        <taxon>Acari</taxon>
        <taxon>Acariformes</taxon>
        <taxon>Trombidiformes</taxon>
        <taxon>Prostigmata</taxon>
        <taxon>Anystina</taxon>
        <taxon>Parasitengona</taxon>
        <taxon>Trombiculoidea</taxon>
        <taxon>Trombiculidae</taxon>
        <taxon>Leptotrombidium</taxon>
    </lineage>
</organism>
<comment type="cofactor">
    <cofactor evidence="1">
        <name>pyridoxal 5'-phosphate</name>
        <dbReference type="ChEBI" id="CHEBI:597326"/>
    </cofactor>
</comment>
<dbReference type="Pfam" id="PF00155">
    <property type="entry name" value="Aminotran_1_2"/>
    <property type="match status" value="1"/>
</dbReference>
<comment type="caution">
    <text evidence="8">The sequence shown here is derived from an EMBL/GenBank/DDBJ whole genome shotgun (WGS) entry which is preliminary data.</text>
</comment>
<reference evidence="8 9" key="1">
    <citation type="journal article" date="2018" name="Gigascience">
        <title>Genomes of trombidid mites reveal novel predicted allergens and laterally-transferred genes associated with secondary metabolism.</title>
        <authorList>
            <person name="Dong X."/>
            <person name="Chaisiri K."/>
            <person name="Xia D."/>
            <person name="Armstrong S.D."/>
            <person name="Fang Y."/>
            <person name="Donnelly M.J."/>
            <person name="Kadowaki T."/>
            <person name="McGarry J.W."/>
            <person name="Darby A.C."/>
            <person name="Makepeace B.L."/>
        </authorList>
    </citation>
    <scope>NUCLEOTIDE SEQUENCE [LARGE SCALE GENOMIC DNA]</scope>
    <source>
        <strain evidence="8">UoL-UT</strain>
    </source>
</reference>
<comment type="pathway">
    <text evidence="6">Amino-acid degradation; L-kynurenine degradation; kynurenate from L-kynurenine: step 1/2.</text>
</comment>
<evidence type="ECO:0000256" key="3">
    <source>
        <dbReference type="ARBA" id="ARBA00022576"/>
    </source>
</evidence>
<dbReference type="Gene3D" id="3.40.640.10">
    <property type="entry name" value="Type I PLP-dependent aspartate aminotransferase-like (Major domain)"/>
    <property type="match status" value="1"/>
</dbReference>
<dbReference type="CDD" id="cd00609">
    <property type="entry name" value="AAT_like"/>
    <property type="match status" value="1"/>
</dbReference>
<dbReference type="AlphaFoldDB" id="A0A443Q8G8"/>
<keyword evidence="9" id="KW-1185">Reference proteome</keyword>
<evidence type="ECO:0000313" key="8">
    <source>
        <dbReference type="EMBL" id="RWR99277.1"/>
    </source>
</evidence>
<keyword evidence="3" id="KW-0032">Aminotransferase</keyword>
<dbReference type="PANTHER" id="PTHR43807:SF20">
    <property type="entry name" value="FI04487P"/>
    <property type="match status" value="1"/>
</dbReference>
<proteinExistence type="predicted"/>
<dbReference type="PANTHER" id="PTHR43807">
    <property type="entry name" value="FI04487P"/>
    <property type="match status" value="1"/>
</dbReference>
<evidence type="ECO:0000256" key="6">
    <source>
        <dbReference type="ARBA" id="ARBA00024016"/>
    </source>
</evidence>
<dbReference type="EMBL" id="NCKV01064571">
    <property type="protein sequence ID" value="RWR99277.1"/>
    <property type="molecule type" value="Genomic_DNA"/>
</dbReference>
<dbReference type="InterPro" id="IPR051326">
    <property type="entry name" value="Kynurenine-oxoglutarate_AT"/>
</dbReference>
<dbReference type="InterPro" id="IPR015424">
    <property type="entry name" value="PyrdxlP-dep_Trfase"/>
</dbReference>
<keyword evidence="4" id="KW-0808">Transferase</keyword>
<accession>A0A443Q8G8</accession>
<dbReference type="OrthoDB" id="6500941at2759"/>